<comment type="caution">
    <text evidence="2">The sequence shown here is derived from an EMBL/GenBank/DDBJ whole genome shotgun (WGS) entry which is preliminary data.</text>
</comment>
<reference evidence="2" key="1">
    <citation type="journal article" date="2020" name="Stud. Mycol.">
        <title>101 Dothideomycetes genomes: a test case for predicting lifestyles and emergence of pathogens.</title>
        <authorList>
            <person name="Haridas S."/>
            <person name="Albert R."/>
            <person name="Binder M."/>
            <person name="Bloem J."/>
            <person name="Labutti K."/>
            <person name="Salamov A."/>
            <person name="Andreopoulos B."/>
            <person name="Baker S."/>
            <person name="Barry K."/>
            <person name="Bills G."/>
            <person name="Bluhm B."/>
            <person name="Cannon C."/>
            <person name="Castanera R."/>
            <person name="Culley D."/>
            <person name="Daum C."/>
            <person name="Ezra D."/>
            <person name="Gonzalez J."/>
            <person name="Henrissat B."/>
            <person name="Kuo A."/>
            <person name="Liang C."/>
            <person name="Lipzen A."/>
            <person name="Lutzoni F."/>
            <person name="Magnuson J."/>
            <person name="Mondo S."/>
            <person name="Nolan M."/>
            <person name="Ohm R."/>
            <person name="Pangilinan J."/>
            <person name="Park H.-J."/>
            <person name="Ramirez L."/>
            <person name="Alfaro M."/>
            <person name="Sun H."/>
            <person name="Tritt A."/>
            <person name="Yoshinaga Y."/>
            <person name="Zwiers L.-H."/>
            <person name="Turgeon B."/>
            <person name="Goodwin S."/>
            <person name="Spatafora J."/>
            <person name="Crous P."/>
            <person name="Grigoriev I."/>
        </authorList>
    </citation>
    <scope>NUCLEOTIDE SEQUENCE</scope>
    <source>
        <strain evidence="2">CBS 690.94</strain>
    </source>
</reference>
<dbReference type="AlphaFoldDB" id="A0A9P4P767"/>
<dbReference type="SUPFAM" id="SSF53474">
    <property type="entry name" value="alpha/beta-Hydrolases"/>
    <property type="match status" value="1"/>
</dbReference>
<dbReference type="InterPro" id="IPR000073">
    <property type="entry name" value="AB_hydrolase_1"/>
</dbReference>
<keyword evidence="3" id="KW-1185">Reference proteome</keyword>
<accession>A0A9P4P767</accession>
<organism evidence="2 3">
    <name type="scientific">Karstenula rhodostoma CBS 690.94</name>
    <dbReference type="NCBI Taxonomy" id="1392251"/>
    <lineage>
        <taxon>Eukaryota</taxon>
        <taxon>Fungi</taxon>
        <taxon>Dikarya</taxon>
        <taxon>Ascomycota</taxon>
        <taxon>Pezizomycotina</taxon>
        <taxon>Dothideomycetes</taxon>
        <taxon>Pleosporomycetidae</taxon>
        <taxon>Pleosporales</taxon>
        <taxon>Massarineae</taxon>
        <taxon>Didymosphaeriaceae</taxon>
        <taxon>Karstenula</taxon>
    </lineage>
</organism>
<proteinExistence type="predicted"/>
<protein>
    <recommendedName>
        <fullName evidence="1">AB hydrolase-1 domain-containing protein</fullName>
    </recommendedName>
</protein>
<name>A0A9P4P767_9PLEO</name>
<evidence type="ECO:0000313" key="3">
    <source>
        <dbReference type="Proteomes" id="UP000799764"/>
    </source>
</evidence>
<sequence>MRTYTTLAFAASAAAQYSESLLPSKPGGAVPAGVKAPNTSGFDNTTIQTSRGGLAVCVSGTVSVEASTSQNLKFNFELPQNQSQVTNVFLRLLSNPSPFAQELVGGTQSVNGAYEIGATLCTPANNTTPDQVQLLTHGIGFDRYYWDFAPGYSYVDVAAQYGHATFLYDRLGVGKSTKADPLNVVQAALQVEIANVLAQKLRDGAFSDHAFSTVIGTGHSFGSIITQAVTSQYPKVIDAAILTGYSVDTTAAAPFQLGSNLAIASQNQPYRFGALNNGYLVVGSAIALEIGFFRAPGFDPEILSLAEATKGTATFGEFFSISAVTKPAANWTKPVAVVNGNEDLPFCFGNCSVPVNKAEAVFPVLYPQTKTTGAYLVKDTGHGQNLHYSAVEAYHYIQNFIGKNVH</sequence>
<dbReference type="OrthoDB" id="190201at2759"/>
<feature type="domain" description="AB hydrolase-1" evidence="1">
    <location>
        <begin position="134"/>
        <end position="294"/>
    </location>
</feature>
<dbReference type="Proteomes" id="UP000799764">
    <property type="component" value="Unassembled WGS sequence"/>
</dbReference>
<gene>
    <name evidence="2" type="ORF">P171DRAFT_164342</name>
</gene>
<dbReference type="EMBL" id="MU001512">
    <property type="protein sequence ID" value="KAF2438587.1"/>
    <property type="molecule type" value="Genomic_DNA"/>
</dbReference>
<evidence type="ECO:0000313" key="2">
    <source>
        <dbReference type="EMBL" id="KAF2438587.1"/>
    </source>
</evidence>
<dbReference type="Pfam" id="PF12697">
    <property type="entry name" value="Abhydrolase_6"/>
    <property type="match status" value="1"/>
</dbReference>
<dbReference type="Gene3D" id="3.40.50.1820">
    <property type="entry name" value="alpha/beta hydrolase"/>
    <property type="match status" value="1"/>
</dbReference>
<evidence type="ECO:0000259" key="1">
    <source>
        <dbReference type="Pfam" id="PF12697"/>
    </source>
</evidence>
<dbReference type="InterPro" id="IPR029058">
    <property type="entry name" value="AB_hydrolase_fold"/>
</dbReference>